<protein>
    <recommendedName>
        <fullName evidence="3">Transposase</fullName>
    </recommendedName>
</protein>
<comment type="caution">
    <text evidence="1">The sequence shown here is derived from an EMBL/GenBank/DDBJ whole genome shotgun (WGS) entry which is preliminary data.</text>
</comment>
<dbReference type="EMBL" id="JACHJL010000005">
    <property type="protein sequence ID" value="MBB5935403.1"/>
    <property type="molecule type" value="Genomic_DNA"/>
</dbReference>
<dbReference type="AlphaFoldDB" id="A0A7W9UXZ2"/>
<dbReference type="RefSeq" id="WP_246494573.1">
    <property type="nucleotide sequence ID" value="NZ_JACHJL010000005.1"/>
</dbReference>
<dbReference type="PANTHER" id="PTHR30007">
    <property type="entry name" value="PHP DOMAIN PROTEIN"/>
    <property type="match status" value="1"/>
</dbReference>
<evidence type="ECO:0000313" key="2">
    <source>
        <dbReference type="Proteomes" id="UP000588098"/>
    </source>
</evidence>
<name>A0A7W9UXZ2_9ACTN</name>
<accession>A0A7W9UXZ2</accession>
<dbReference type="Proteomes" id="UP000588098">
    <property type="component" value="Unassembled WGS sequence"/>
</dbReference>
<evidence type="ECO:0008006" key="3">
    <source>
        <dbReference type="Google" id="ProtNLM"/>
    </source>
</evidence>
<proteinExistence type="predicted"/>
<sequence length="75" mass="8829">MDMKTVERNPADVGFVPQPKRWAVEQSYGIMVLHRRLVRDHEHRTASSESRVYWAMSDVITRRLSDTTTPTWRDA</sequence>
<keyword evidence="2" id="KW-1185">Reference proteome</keyword>
<evidence type="ECO:0000313" key="1">
    <source>
        <dbReference type="EMBL" id="MBB5935403.1"/>
    </source>
</evidence>
<reference evidence="1 2" key="1">
    <citation type="submission" date="2020-08" db="EMBL/GenBank/DDBJ databases">
        <title>Genomic Encyclopedia of Type Strains, Phase III (KMG-III): the genomes of soil and plant-associated and newly described type strains.</title>
        <authorList>
            <person name="Whitman W."/>
        </authorList>
    </citation>
    <scope>NUCLEOTIDE SEQUENCE [LARGE SCALE GENOMIC DNA]</scope>
    <source>
        <strain evidence="1 2">CECT 8305</strain>
    </source>
</reference>
<dbReference type="PANTHER" id="PTHR30007:SF0">
    <property type="entry name" value="TRANSPOSASE"/>
    <property type="match status" value="1"/>
</dbReference>
<gene>
    <name evidence="1" type="ORF">FHS42_002465</name>
</gene>
<organism evidence="1 2">
    <name type="scientific">Streptomyces zagrosensis</name>
    <dbReference type="NCBI Taxonomy" id="1042984"/>
    <lineage>
        <taxon>Bacteria</taxon>
        <taxon>Bacillati</taxon>
        <taxon>Actinomycetota</taxon>
        <taxon>Actinomycetes</taxon>
        <taxon>Kitasatosporales</taxon>
        <taxon>Streptomycetaceae</taxon>
        <taxon>Streptomyces</taxon>
    </lineage>
</organism>